<accession>A0A3B5L0M6</accession>
<reference evidence="4" key="2">
    <citation type="submission" date="2025-09" db="UniProtKB">
        <authorList>
            <consortium name="Ensembl"/>
        </authorList>
    </citation>
    <scope>IDENTIFICATION</scope>
</reference>
<feature type="region of interest" description="Disordered" evidence="1">
    <location>
        <begin position="31"/>
        <end position="50"/>
    </location>
</feature>
<dbReference type="Ensembl" id="ENSXCOT00000001382.1">
    <property type="protein sequence ID" value="ENSXCOP00000001359.1"/>
    <property type="gene ID" value="ENSXCOG00000001113.1"/>
</dbReference>
<evidence type="ECO:0000259" key="3">
    <source>
        <dbReference type="Pfam" id="PF25752"/>
    </source>
</evidence>
<dbReference type="Pfam" id="PF25752">
    <property type="entry name" value="DUF1619_N"/>
    <property type="match status" value="1"/>
</dbReference>
<evidence type="ECO:0000313" key="5">
    <source>
        <dbReference type="Proteomes" id="UP000261380"/>
    </source>
</evidence>
<evidence type="ECO:0000256" key="2">
    <source>
        <dbReference type="SAM" id="SignalP"/>
    </source>
</evidence>
<dbReference type="InterPro" id="IPR057724">
    <property type="entry name" value="TCTN1-3_N"/>
</dbReference>
<dbReference type="AlphaFoldDB" id="A0A3B5L0M6"/>
<organism evidence="4 5">
    <name type="scientific">Xiphophorus couchianus</name>
    <name type="common">Monterrey platyfish</name>
    <dbReference type="NCBI Taxonomy" id="32473"/>
    <lineage>
        <taxon>Eukaryota</taxon>
        <taxon>Metazoa</taxon>
        <taxon>Chordata</taxon>
        <taxon>Craniata</taxon>
        <taxon>Vertebrata</taxon>
        <taxon>Euteleostomi</taxon>
        <taxon>Actinopterygii</taxon>
        <taxon>Neopterygii</taxon>
        <taxon>Teleostei</taxon>
        <taxon>Neoteleostei</taxon>
        <taxon>Acanthomorphata</taxon>
        <taxon>Ovalentaria</taxon>
        <taxon>Atherinomorphae</taxon>
        <taxon>Cyprinodontiformes</taxon>
        <taxon>Poeciliidae</taxon>
        <taxon>Poeciliinae</taxon>
        <taxon>Xiphophorus</taxon>
    </lineage>
</organism>
<keyword evidence="2" id="KW-0732">Signal</keyword>
<dbReference type="STRING" id="32473.ENSXCOP00000001359"/>
<sequence>MIISRLNSLHVLLLCGRLALSATDIGVTDSTISSQTNGGPFGSPTPTYGVGEQTHPVSRGGSSVAPVTEGVTGASSVAPVIEGVTGASSVAPVTPSVTGATEEATLYPTLVCLCDLTPDFCDIGCCCDTADCDVANLSTVFTGSKTSTWGVLDRAYLWKSCFLILNAKCMHILYSFGLIAATICCSFKKLLFCIWILKFNN</sequence>
<proteinExistence type="predicted"/>
<name>A0A3B5L0M6_9TELE</name>
<feature type="chain" id="PRO_5017334246" description="Tectonic-1-3 N-terminal domain-containing protein" evidence="2">
    <location>
        <begin position="22"/>
        <end position="201"/>
    </location>
</feature>
<dbReference type="GeneTree" id="ENSGT00940000177813"/>
<reference evidence="4" key="1">
    <citation type="submission" date="2025-08" db="UniProtKB">
        <authorList>
            <consortium name="Ensembl"/>
        </authorList>
    </citation>
    <scope>IDENTIFICATION</scope>
</reference>
<evidence type="ECO:0000313" key="4">
    <source>
        <dbReference type="Ensembl" id="ENSXCOP00000001359.1"/>
    </source>
</evidence>
<dbReference type="Proteomes" id="UP000261380">
    <property type="component" value="Unplaced"/>
</dbReference>
<evidence type="ECO:0000256" key="1">
    <source>
        <dbReference type="SAM" id="MobiDB-lite"/>
    </source>
</evidence>
<feature type="domain" description="Tectonic-1-3 N-terminal" evidence="3">
    <location>
        <begin position="93"/>
        <end position="142"/>
    </location>
</feature>
<feature type="signal peptide" evidence="2">
    <location>
        <begin position="1"/>
        <end position="21"/>
    </location>
</feature>
<keyword evidence="5" id="KW-1185">Reference proteome</keyword>
<protein>
    <recommendedName>
        <fullName evidence="3">Tectonic-1-3 N-terminal domain-containing protein</fullName>
    </recommendedName>
</protein>